<evidence type="ECO:0000313" key="1">
    <source>
        <dbReference type="RefSeq" id="XP_059599755.1"/>
    </source>
</evidence>
<organism evidence="1">
    <name type="scientific">Aspergillus niger</name>
    <dbReference type="NCBI Taxonomy" id="5061"/>
    <lineage>
        <taxon>Eukaryota</taxon>
        <taxon>Fungi</taxon>
        <taxon>Dikarya</taxon>
        <taxon>Ascomycota</taxon>
        <taxon>Pezizomycotina</taxon>
        <taxon>Eurotiomycetes</taxon>
        <taxon>Eurotiomycetidae</taxon>
        <taxon>Eurotiales</taxon>
        <taxon>Aspergillaceae</taxon>
        <taxon>Aspergillus</taxon>
        <taxon>Aspergillus subgen. Circumdati</taxon>
    </lineage>
</organism>
<dbReference type="KEGG" id="ang:An01g10440"/>
<name>A0AAJ8BLA3_ASPNG</name>
<sequence>MELVSQSKDNIKSRNVFSIQPPDKLGVDKSRQTFDFLLYELFGAPLVLFSN</sequence>
<gene>
    <name evidence="1" type="ORF">An01g10440</name>
</gene>
<reference evidence="1" key="1">
    <citation type="submission" date="2025-02" db="EMBL/GenBank/DDBJ databases">
        <authorList>
            <consortium name="NCBI Genome Project"/>
        </authorList>
    </citation>
    <scope>NUCLEOTIDE SEQUENCE</scope>
</reference>
<accession>A0AAJ8BLA3</accession>
<dbReference type="VEuPathDB" id="FungiDB:An01g10440"/>
<dbReference type="AlphaFoldDB" id="A0AAJ8BLA3"/>
<reference evidence="1" key="2">
    <citation type="submission" date="2025-08" db="UniProtKB">
        <authorList>
            <consortium name="RefSeq"/>
        </authorList>
    </citation>
    <scope>IDENTIFICATION</scope>
</reference>
<dbReference type="GeneID" id="84590081"/>
<dbReference type="RefSeq" id="XP_059599755.1">
    <property type="nucleotide sequence ID" value="XM_059743609.1"/>
</dbReference>
<protein>
    <submittedName>
        <fullName evidence="1">Uncharacterized protein</fullName>
    </submittedName>
</protein>
<proteinExistence type="predicted"/>